<dbReference type="PROSITE" id="PS50198">
    <property type="entry name" value="PPIC_PPIASE_2"/>
    <property type="match status" value="1"/>
</dbReference>
<proteinExistence type="inferred from homology"/>
<keyword evidence="3" id="KW-0997">Cell inner membrane</keyword>
<evidence type="ECO:0000256" key="9">
    <source>
        <dbReference type="ARBA" id="ARBA00040743"/>
    </source>
</evidence>
<gene>
    <name evidence="13" type="ORF">MNBD_GAMMA07-2199</name>
</gene>
<evidence type="ECO:0000256" key="11">
    <source>
        <dbReference type="SAM" id="Phobius"/>
    </source>
</evidence>
<protein>
    <recommendedName>
        <fullName evidence="9">Periplasmic chaperone PpiD</fullName>
    </recommendedName>
    <alternativeName>
        <fullName evidence="10">Periplasmic folding chaperone</fullName>
    </alternativeName>
</protein>
<name>A0A3B0WKU9_9ZZZZ</name>
<dbReference type="InterPro" id="IPR000297">
    <property type="entry name" value="PPIase_PpiC"/>
</dbReference>
<dbReference type="GO" id="GO:0003755">
    <property type="term" value="F:peptidyl-prolyl cis-trans isomerase activity"/>
    <property type="evidence" value="ECO:0007669"/>
    <property type="project" value="InterPro"/>
</dbReference>
<reference evidence="13" key="1">
    <citation type="submission" date="2018-06" db="EMBL/GenBank/DDBJ databases">
        <authorList>
            <person name="Zhirakovskaya E."/>
        </authorList>
    </citation>
    <scope>NUCLEOTIDE SEQUENCE</scope>
</reference>
<dbReference type="GO" id="GO:0005886">
    <property type="term" value="C:plasma membrane"/>
    <property type="evidence" value="ECO:0007669"/>
    <property type="project" value="UniProtKB-SubCell"/>
</dbReference>
<evidence type="ECO:0000256" key="5">
    <source>
        <dbReference type="ARBA" id="ARBA00022989"/>
    </source>
</evidence>
<evidence type="ECO:0000256" key="2">
    <source>
        <dbReference type="ARBA" id="ARBA00022475"/>
    </source>
</evidence>
<dbReference type="Pfam" id="PF13616">
    <property type="entry name" value="Rotamase_3"/>
    <property type="match status" value="1"/>
</dbReference>
<dbReference type="Gene3D" id="1.10.4030.10">
    <property type="entry name" value="Porin chaperone SurA, peptide-binding domain"/>
    <property type="match status" value="1"/>
</dbReference>
<dbReference type="EMBL" id="UOFF01000239">
    <property type="protein sequence ID" value="VAW56495.1"/>
    <property type="molecule type" value="Genomic_DNA"/>
</dbReference>
<evidence type="ECO:0000256" key="1">
    <source>
        <dbReference type="ARBA" id="ARBA00004382"/>
    </source>
</evidence>
<evidence type="ECO:0000256" key="10">
    <source>
        <dbReference type="ARBA" id="ARBA00042775"/>
    </source>
</evidence>
<accession>A0A3B0WKU9</accession>
<dbReference type="Gene3D" id="3.10.50.40">
    <property type="match status" value="1"/>
</dbReference>
<dbReference type="SUPFAM" id="SSF54534">
    <property type="entry name" value="FKBP-like"/>
    <property type="match status" value="1"/>
</dbReference>
<evidence type="ECO:0000256" key="4">
    <source>
        <dbReference type="ARBA" id="ARBA00022692"/>
    </source>
</evidence>
<keyword evidence="5 11" id="KW-1133">Transmembrane helix</keyword>
<dbReference type="SUPFAM" id="SSF109998">
    <property type="entry name" value="Triger factor/SurA peptide-binding domain-like"/>
    <property type="match status" value="1"/>
</dbReference>
<evidence type="ECO:0000256" key="7">
    <source>
        <dbReference type="ARBA" id="ARBA00023186"/>
    </source>
</evidence>
<evidence type="ECO:0000256" key="6">
    <source>
        <dbReference type="ARBA" id="ARBA00023136"/>
    </source>
</evidence>
<feature type="transmembrane region" description="Helical" evidence="11">
    <location>
        <begin position="12"/>
        <end position="31"/>
    </location>
</feature>
<keyword evidence="6 11" id="KW-0472">Membrane</keyword>
<dbReference type="Pfam" id="PF13624">
    <property type="entry name" value="SurA_N_3"/>
    <property type="match status" value="1"/>
</dbReference>
<dbReference type="InterPro" id="IPR027304">
    <property type="entry name" value="Trigger_fact/SurA_dom_sf"/>
</dbReference>
<dbReference type="PANTHER" id="PTHR47529:SF1">
    <property type="entry name" value="PERIPLASMIC CHAPERONE PPID"/>
    <property type="match status" value="1"/>
</dbReference>
<evidence type="ECO:0000256" key="3">
    <source>
        <dbReference type="ARBA" id="ARBA00022519"/>
    </source>
</evidence>
<evidence type="ECO:0000256" key="8">
    <source>
        <dbReference type="ARBA" id="ARBA00038408"/>
    </source>
</evidence>
<dbReference type="InterPro" id="IPR052029">
    <property type="entry name" value="PpiD_chaperone"/>
</dbReference>
<feature type="domain" description="PpiC" evidence="12">
    <location>
        <begin position="265"/>
        <end position="367"/>
    </location>
</feature>
<evidence type="ECO:0000313" key="13">
    <source>
        <dbReference type="EMBL" id="VAW56495.1"/>
    </source>
</evidence>
<organism evidence="13">
    <name type="scientific">hydrothermal vent metagenome</name>
    <dbReference type="NCBI Taxonomy" id="652676"/>
    <lineage>
        <taxon>unclassified sequences</taxon>
        <taxon>metagenomes</taxon>
        <taxon>ecological metagenomes</taxon>
    </lineage>
</organism>
<evidence type="ECO:0000259" key="12">
    <source>
        <dbReference type="PROSITE" id="PS50198"/>
    </source>
</evidence>
<dbReference type="PANTHER" id="PTHR47529">
    <property type="entry name" value="PEPTIDYL-PROLYL CIS-TRANS ISOMERASE D"/>
    <property type="match status" value="1"/>
</dbReference>
<dbReference type="AlphaFoldDB" id="A0A3B0WKU9"/>
<keyword evidence="7" id="KW-0143">Chaperone</keyword>
<dbReference type="InterPro" id="IPR046357">
    <property type="entry name" value="PPIase_dom_sf"/>
</dbReference>
<keyword evidence="2" id="KW-1003">Cell membrane</keyword>
<keyword evidence="4 11" id="KW-0812">Transmembrane</keyword>
<comment type="similarity">
    <text evidence="8">Belongs to the PpiD chaperone family.</text>
</comment>
<comment type="subcellular location">
    <subcellularLocation>
        <location evidence="1">Cell inner membrane</location>
        <topology evidence="1">Single-pass type II membrane protein</topology>
        <orientation evidence="1">Periplasmic side</orientation>
    </subcellularLocation>
</comment>
<sequence length="632" mass="71191">MLQSIHDKTKGILGIVIIGFLVIAFGLWGIGDHLNGATEKFAAKVDDVEISLSQFEQGLARQRQRMEQMFQGKVPEGLAFEQRMKHQVLEQLITRQVMQKMVIDEGYRVADVVLAERIKGMKAFNQNGAFDKKSYQSAVASQGMTVREFESLFRNDLAVQQMQEAVTRSAFIGKAELNILNKLKEQTRDINYLQFEDSYFLPKISVTEDEIKAYFDANRSRYMHPEAITVSYVELIGQQLAKDVAVDEEAVRKLYDSYATNISLKEQRKAQHILLTVALDEDDATKKEKQEKIELLLQRINKGESFEAIAKEFSQDTGSAPKGGDLGWVGKGMMLPEFDDALFKLQKDQVSKVVKSSFGYHIIRFTDVRSEKVVSFEDKKPELVKRYKEQLVENSFYEKSELMATLAYENDQSLQEVADELGLEIKTSKSFTRQQGQGIAANNNVRIAAFKANVVSDNRNSDIIELEKNHVVVLRMESHTEAKPKSIDDVKQFIEVTLKGEKSKEKTMAAALEALAKLEGGTSIEDEHLQALAKLNKLGPVKRDNMTVEQTLLNHAFSMSKPVDNKPVYKVVETHDGAAVIELKSVTVPDVATQEQLDVLSKQSVSDQANRDMGVVLGYLKTKSKIVRSENL</sequence>